<name>A0AAV9Q1W1_9PEZI</name>
<dbReference type="InterPro" id="IPR001810">
    <property type="entry name" value="F-box_dom"/>
</dbReference>
<evidence type="ECO:0000313" key="2">
    <source>
        <dbReference type="EMBL" id="KAK5534025.1"/>
    </source>
</evidence>
<dbReference type="Proteomes" id="UP001345827">
    <property type="component" value="Unassembled WGS sequence"/>
</dbReference>
<organism evidence="2 3">
    <name type="scientific">Vermiconidia calcicola</name>
    <dbReference type="NCBI Taxonomy" id="1690605"/>
    <lineage>
        <taxon>Eukaryota</taxon>
        <taxon>Fungi</taxon>
        <taxon>Dikarya</taxon>
        <taxon>Ascomycota</taxon>
        <taxon>Pezizomycotina</taxon>
        <taxon>Dothideomycetes</taxon>
        <taxon>Dothideomycetidae</taxon>
        <taxon>Mycosphaerellales</taxon>
        <taxon>Extremaceae</taxon>
        <taxon>Vermiconidia</taxon>
    </lineage>
</organism>
<feature type="domain" description="F-box" evidence="1">
    <location>
        <begin position="42"/>
        <end position="90"/>
    </location>
</feature>
<comment type="caution">
    <text evidence="2">The sequence shown here is derived from an EMBL/GenBank/DDBJ whole genome shotgun (WGS) entry which is preliminary data.</text>
</comment>
<evidence type="ECO:0000313" key="3">
    <source>
        <dbReference type="Proteomes" id="UP001345827"/>
    </source>
</evidence>
<dbReference type="AlphaFoldDB" id="A0AAV9Q1W1"/>
<gene>
    <name evidence="2" type="ORF">LTR25_007005</name>
</gene>
<protein>
    <recommendedName>
        <fullName evidence="1">F-box domain-containing protein</fullName>
    </recommendedName>
</protein>
<dbReference type="EMBL" id="JAXLQG010000012">
    <property type="protein sequence ID" value="KAK5534025.1"/>
    <property type="molecule type" value="Genomic_DNA"/>
</dbReference>
<reference evidence="2 3" key="1">
    <citation type="submission" date="2023-06" db="EMBL/GenBank/DDBJ databases">
        <title>Black Yeasts Isolated from many extreme environments.</title>
        <authorList>
            <person name="Coleine C."/>
            <person name="Stajich J.E."/>
            <person name="Selbmann L."/>
        </authorList>
    </citation>
    <scope>NUCLEOTIDE SEQUENCE [LARGE SCALE GENOMIC DNA]</scope>
    <source>
        <strain evidence="2 3">CCFEE 5887</strain>
    </source>
</reference>
<evidence type="ECO:0000259" key="1">
    <source>
        <dbReference type="PROSITE" id="PS50181"/>
    </source>
</evidence>
<keyword evidence="3" id="KW-1185">Reference proteome</keyword>
<proteinExistence type="predicted"/>
<accession>A0AAV9Q1W1</accession>
<dbReference type="PROSITE" id="PS50181">
    <property type="entry name" value="FBOX"/>
    <property type="match status" value="1"/>
</dbReference>
<dbReference type="InterPro" id="IPR036047">
    <property type="entry name" value="F-box-like_dom_sf"/>
</dbReference>
<dbReference type="SUPFAM" id="SSF81383">
    <property type="entry name" value="F-box domain"/>
    <property type="match status" value="1"/>
</dbReference>
<sequence length="333" mass="37774">MDRFLRLVRGIRSSPSLQKPLRCSEPGGPVDEATENAPVHHRNPFLELPAELLLTITDFLDKEYHVLLSLSCKRLRVLLNSRLDLSLHDMSIKLRFLQHLEHDYPEHLTCRTCGFLYSWKQRQRVTRKLGCPRSRDHPLDVSLASDAWHTLVGTLTVSRQVVELIFKGLERGPQHGLPLSYLSKSSTDPNGNIIRTNEARLVDGQLLLASRWETEIDSNSDSSRERNKAERFNKALTWQPIEQAVASMTGSELVTASKCPFCATDYSLHVRNGTGGRTTILLNVWRNYGRAGETTLESEQMFINLPCSPIDAVAFSERNLQAIFESHEETLTE</sequence>